<name>A0ACB9CMR2_ARCLA</name>
<reference evidence="1 2" key="2">
    <citation type="journal article" date="2022" name="Mol. Ecol. Resour.">
        <title>The genomes of chicory, endive, great burdock and yacon provide insights into Asteraceae paleo-polyploidization history and plant inulin production.</title>
        <authorList>
            <person name="Fan W."/>
            <person name="Wang S."/>
            <person name="Wang H."/>
            <person name="Wang A."/>
            <person name="Jiang F."/>
            <person name="Liu H."/>
            <person name="Zhao H."/>
            <person name="Xu D."/>
            <person name="Zhang Y."/>
        </authorList>
    </citation>
    <scope>NUCLEOTIDE SEQUENCE [LARGE SCALE GENOMIC DNA]</scope>
    <source>
        <strain evidence="2">cv. Niubang</strain>
    </source>
</reference>
<reference evidence="2" key="1">
    <citation type="journal article" date="2022" name="Mol. Ecol. Resour.">
        <title>The genomes of chicory, endive, great burdock and yacon provide insights into Asteraceae palaeo-polyploidization history and plant inulin production.</title>
        <authorList>
            <person name="Fan W."/>
            <person name="Wang S."/>
            <person name="Wang H."/>
            <person name="Wang A."/>
            <person name="Jiang F."/>
            <person name="Liu H."/>
            <person name="Zhao H."/>
            <person name="Xu D."/>
            <person name="Zhang Y."/>
        </authorList>
    </citation>
    <scope>NUCLEOTIDE SEQUENCE [LARGE SCALE GENOMIC DNA]</scope>
    <source>
        <strain evidence="2">cv. Niubang</strain>
    </source>
</reference>
<keyword evidence="2" id="KW-1185">Reference proteome</keyword>
<evidence type="ECO:0000313" key="2">
    <source>
        <dbReference type="Proteomes" id="UP001055879"/>
    </source>
</evidence>
<protein>
    <submittedName>
        <fullName evidence="1">Uncharacterized protein</fullName>
    </submittedName>
</protein>
<proteinExistence type="predicted"/>
<organism evidence="1 2">
    <name type="scientific">Arctium lappa</name>
    <name type="common">Greater burdock</name>
    <name type="synonym">Lappa major</name>
    <dbReference type="NCBI Taxonomy" id="4217"/>
    <lineage>
        <taxon>Eukaryota</taxon>
        <taxon>Viridiplantae</taxon>
        <taxon>Streptophyta</taxon>
        <taxon>Embryophyta</taxon>
        <taxon>Tracheophyta</taxon>
        <taxon>Spermatophyta</taxon>
        <taxon>Magnoliopsida</taxon>
        <taxon>eudicotyledons</taxon>
        <taxon>Gunneridae</taxon>
        <taxon>Pentapetalae</taxon>
        <taxon>asterids</taxon>
        <taxon>campanulids</taxon>
        <taxon>Asterales</taxon>
        <taxon>Asteraceae</taxon>
        <taxon>Carduoideae</taxon>
        <taxon>Cardueae</taxon>
        <taxon>Arctiinae</taxon>
        <taxon>Arctium</taxon>
    </lineage>
</organism>
<comment type="caution">
    <text evidence="1">The sequence shown here is derived from an EMBL/GenBank/DDBJ whole genome shotgun (WGS) entry which is preliminary data.</text>
</comment>
<sequence>MDSVADLPAVIADPQAHAANPTPPSSSNGAHPPYSEMIVAAIAALQDKDGSSRQAIAKYIEKEYANLPPTHSSLLTHHLKRMKNEGELMMVKHSYMLPPPRSVPFQLPTPTMDHHITDYSVTDTFACSKAENSAVQPRRKPGRPPKPRQDFGFQAQAQLPDGQPAAAYQPQFQHQLHLGQDLRSHYAAEPIFVSLGLADDGVAPTLPSETALVSAKRGRGRPPKAAAAARSVVTTSGGDGASSGGSGSGSGSEVEAGKRVPRRKAGRPKLMSITMVNGGGPKRTSGRPKRIGGPVTVPLSGNVMRPRGRPKRSQNISVNTGDGGSGSVSRGRGRPPKSSGGANKIRKLTSKPFGWSNKVESGTAVLVTDPHQLVAFQELKFKYEHLQSKAKEVLSVVRPYINSDYAVFGALEELETLVADAPSSSNV</sequence>
<dbReference type="EMBL" id="CM042050">
    <property type="protein sequence ID" value="KAI3735623.1"/>
    <property type="molecule type" value="Genomic_DNA"/>
</dbReference>
<evidence type="ECO:0000313" key="1">
    <source>
        <dbReference type="EMBL" id="KAI3735623.1"/>
    </source>
</evidence>
<accession>A0ACB9CMR2</accession>
<gene>
    <name evidence="1" type="ORF">L6452_15130</name>
</gene>
<dbReference type="Proteomes" id="UP001055879">
    <property type="component" value="Linkage Group LG04"/>
</dbReference>